<dbReference type="Proteomes" id="UP000554482">
    <property type="component" value="Unassembled WGS sequence"/>
</dbReference>
<evidence type="ECO:0000313" key="3">
    <source>
        <dbReference type="Proteomes" id="UP000554482"/>
    </source>
</evidence>
<reference evidence="2 3" key="1">
    <citation type="submission" date="2020-06" db="EMBL/GenBank/DDBJ databases">
        <title>Transcriptomic and genomic resources for Thalictrum thalictroides and T. hernandezii: Facilitating candidate gene discovery in an emerging model plant lineage.</title>
        <authorList>
            <person name="Arias T."/>
            <person name="Riano-Pachon D.M."/>
            <person name="Di Stilio V.S."/>
        </authorList>
    </citation>
    <scope>NUCLEOTIDE SEQUENCE [LARGE SCALE GENOMIC DNA]</scope>
    <source>
        <strain evidence="3">cv. WT478/WT964</strain>
        <tissue evidence="2">Leaves</tissue>
    </source>
</reference>
<proteinExistence type="predicted"/>
<name>A0A7J6XAW4_THATH</name>
<dbReference type="AlphaFoldDB" id="A0A7J6XAW4"/>
<protein>
    <submittedName>
        <fullName evidence="2">Double-strand break repair protein mre11</fullName>
    </submittedName>
</protein>
<feature type="compositionally biased region" description="Basic and acidic residues" evidence="1">
    <location>
        <begin position="67"/>
        <end position="77"/>
    </location>
</feature>
<dbReference type="GO" id="GO:0007095">
    <property type="term" value="P:mitotic G2 DNA damage checkpoint signaling"/>
    <property type="evidence" value="ECO:0007669"/>
    <property type="project" value="TreeGrafter"/>
</dbReference>
<evidence type="ECO:0000313" key="2">
    <source>
        <dbReference type="EMBL" id="KAF5206127.1"/>
    </source>
</evidence>
<comment type="caution">
    <text evidence="2">The sequence shown here is derived from an EMBL/GenBank/DDBJ whole genome shotgun (WGS) entry which is preliminary data.</text>
</comment>
<organism evidence="2 3">
    <name type="scientific">Thalictrum thalictroides</name>
    <name type="common">Rue-anemone</name>
    <name type="synonym">Anemone thalictroides</name>
    <dbReference type="NCBI Taxonomy" id="46969"/>
    <lineage>
        <taxon>Eukaryota</taxon>
        <taxon>Viridiplantae</taxon>
        <taxon>Streptophyta</taxon>
        <taxon>Embryophyta</taxon>
        <taxon>Tracheophyta</taxon>
        <taxon>Spermatophyta</taxon>
        <taxon>Magnoliopsida</taxon>
        <taxon>Ranunculales</taxon>
        <taxon>Ranunculaceae</taxon>
        <taxon>Thalictroideae</taxon>
        <taxon>Thalictrum</taxon>
    </lineage>
</organism>
<dbReference type="GO" id="GO:0000724">
    <property type="term" value="P:double-strand break repair via homologous recombination"/>
    <property type="evidence" value="ECO:0007669"/>
    <property type="project" value="TreeGrafter"/>
</dbReference>
<feature type="region of interest" description="Disordered" evidence="1">
    <location>
        <begin position="67"/>
        <end position="261"/>
    </location>
</feature>
<dbReference type="GO" id="GO:0000723">
    <property type="term" value="P:telomere maintenance"/>
    <property type="evidence" value="ECO:0007669"/>
    <property type="project" value="TreeGrafter"/>
</dbReference>
<sequence length="261" mass="28616">MEILPVNDLSVALHDFVNKDDKMAFYSCLKYNLEETRSKISHQSDTLKFEEEDIIVKVGECMQERVKERSTRSKEDTPFSFASQSLQDTRSKSTVGLGSSNSFSDDEGTAHMVSSSKSTARGSKGSSVGFISSHDAPEQNKSKASTRGRGRGRGRGRASGGMKQTTLDATLGTRRSGRSASVRSTTIDKENVGSSSDEVEEFDANKDLEDSLPGKRNKRAAPRASPSLASKRGRKSDTSSIHQRLKKVQPRVTRNYGAIRK</sequence>
<dbReference type="PANTHER" id="PTHR10139">
    <property type="entry name" value="DOUBLE-STRAND BREAK REPAIR PROTEIN MRE11"/>
    <property type="match status" value="1"/>
</dbReference>
<evidence type="ECO:0000256" key="1">
    <source>
        <dbReference type="SAM" id="MobiDB-lite"/>
    </source>
</evidence>
<feature type="compositionally biased region" description="Polar residues" evidence="1">
    <location>
        <begin position="112"/>
        <end position="130"/>
    </location>
</feature>
<dbReference type="GO" id="GO:0030870">
    <property type="term" value="C:Mre11 complex"/>
    <property type="evidence" value="ECO:0007669"/>
    <property type="project" value="TreeGrafter"/>
</dbReference>
<dbReference type="GO" id="GO:0042138">
    <property type="term" value="P:meiotic DNA double-strand break formation"/>
    <property type="evidence" value="ECO:0007669"/>
    <property type="project" value="TreeGrafter"/>
</dbReference>
<dbReference type="GO" id="GO:0097552">
    <property type="term" value="P:mitochondrial double-strand break repair via homologous recombination"/>
    <property type="evidence" value="ECO:0007669"/>
    <property type="project" value="TreeGrafter"/>
</dbReference>
<dbReference type="GO" id="GO:0000014">
    <property type="term" value="F:single-stranded DNA endodeoxyribonuclease activity"/>
    <property type="evidence" value="ECO:0007669"/>
    <property type="project" value="TreeGrafter"/>
</dbReference>
<dbReference type="PANTHER" id="PTHR10139:SF1">
    <property type="entry name" value="DOUBLE-STRAND BREAK REPAIR PROTEIN MRE11"/>
    <property type="match status" value="1"/>
</dbReference>
<dbReference type="GO" id="GO:0006303">
    <property type="term" value="P:double-strand break repair via nonhomologous end joining"/>
    <property type="evidence" value="ECO:0007669"/>
    <property type="project" value="TreeGrafter"/>
</dbReference>
<accession>A0A7J6XAW4</accession>
<dbReference type="GO" id="GO:0035861">
    <property type="term" value="C:site of double-strand break"/>
    <property type="evidence" value="ECO:0007669"/>
    <property type="project" value="TreeGrafter"/>
</dbReference>
<feature type="compositionally biased region" description="Polar residues" evidence="1">
    <location>
        <begin position="80"/>
        <end position="103"/>
    </location>
</feature>
<gene>
    <name evidence="2" type="ORF">FRX31_004282</name>
</gene>
<feature type="compositionally biased region" description="Basic residues" evidence="1">
    <location>
        <begin position="144"/>
        <end position="156"/>
    </location>
</feature>
<dbReference type="OrthoDB" id="30417at2759"/>
<keyword evidence="3" id="KW-1185">Reference proteome</keyword>
<dbReference type="EMBL" id="JABWDY010003168">
    <property type="protein sequence ID" value="KAF5206127.1"/>
    <property type="molecule type" value="Genomic_DNA"/>
</dbReference>
<feature type="compositionally biased region" description="Basic and acidic residues" evidence="1">
    <location>
        <begin position="203"/>
        <end position="213"/>
    </location>
</feature>